<protein>
    <submittedName>
        <fullName evidence="1">Uncharacterized protein</fullName>
    </submittedName>
</protein>
<dbReference type="AlphaFoldDB" id="A0A3N1NYX1"/>
<organism evidence="1 2">
    <name type="scientific">Marinimicrobium koreense</name>
    <dbReference type="NCBI Taxonomy" id="306545"/>
    <lineage>
        <taxon>Bacteria</taxon>
        <taxon>Pseudomonadati</taxon>
        <taxon>Pseudomonadota</taxon>
        <taxon>Gammaproteobacteria</taxon>
        <taxon>Cellvibrionales</taxon>
        <taxon>Cellvibrionaceae</taxon>
        <taxon>Marinimicrobium</taxon>
    </lineage>
</organism>
<evidence type="ECO:0000313" key="1">
    <source>
        <dbReference type="EMBL" id="ROQ21393.1"/>
    </source>
</evidence>
<dbReference type="OrthoDB" id="6992731at2"/>
<reference evidence="1 2" key="1">
    <citation type="submission" date="2018-11" db="EMBL/GenBank/DDBJ databases">
        <title>Genomic Encyclopedia of Type Strains, Phase IV (KMG-IV): sequencing the most valuable type-strain genomes for metagenomic binning, comparative biology and taxonomic classification.</title>
        <authorList>
            <person name="Goeker M."/>
        </authorList>
    </citation>
    <scope>NUCLEOTIDE SEQUENCE [LARGE SCALE GENOMIC DNA]</scope>
    <source>
        <strain evidence="1 2">DSM 16974</strain>
    </source>
</reference>
<dbReference type="RefSeq" id="WP_123638400.1">
    <property type="nucleotide sequence ID" value="NZ_RJUK01000001.1"/>
</dbReference>
<name>A0A3N1NYX1_9GAMM</name>
<dbReference type="EMBL" id="RJUK01000001">
    <property type="protein sequence ID" value="ROQ21393.1"/>
    <property type="molecule type" value="Genomic_DNA"/>
</dbReference>
<gene>
    <name evidence="1" type="ORF">EDC38_2017</name>
</gene>
<sequence>MTLQELLERHARPATAGVPDWMLGCFRRRCISFASGESDNQTIVYWFQSRNTTIDLRLPVAEQQVPAKALNEYSPAELRRITDYEGWEARSQWDGELMSWFDETALQTHNRWPEPAELKRIGNCMIEFAPSGAYVEDWRAQPSEAGPLIGLRMIEQRNLDTGDCVHRGGGLIIAGDHAALVLGRPEPLSNDASLQEQLESASPDTIQRLFDFETSVAQGSITKGFTIHHTTRSARLGQPLLPDARSDWFVEDQEVRHRFEIEGVTHERRYLIDTLEAHCPFDLHTPWSSEAKAWFGREAATLTRYTQVLN</sequence>
<accession>A0A3N1NYX1</accession>
<keyword evidence="2" id="KW-1185">Reference proteome</keyword>
<dbReference type="Proteomes" id="UP000273643">
    <property type="component" value="Unassembled WGS sequence"/>
</dbReference>
<evidence type="ECO:0000313" key="2">
    <source>
        <dbReference type="Proteomes" id="UP000273643"/>
    </source>
</evidence>
<comment type="caution">
    <text evidence="1">The sequence shown here is derived from an EMBL/GenBank/DDBJ whole genome shotgun (WGS) entry which is preliminary data.</text>
</comment>
<proteinExistence type="predicted"/>